<name>A0ABD5XYJ2_9EURY</name>
<gene>
    <name evidence="2" type="ORF">ACFQRB_20150</name>
</gene>
<feature type="region of interest" description="Disordered" evidence="1">
    <location>
        <begin position="90"/>
        <end position="169"/>
    </location>
</feature>
<sequence>MGGVSVVNHVPDTVLDRVDAFGEGLLYGDPPDVVGELREDLRIRIRADDAATATCVYLTEHTRSPPTLRGRGSYVTTIVDGVDGRLREWGSRCRSRTRTSPPTTEPTGTRGHSASRDGVASPPGAVAPAVAAPPGGLTVVGHVSGACPSPPAGTTRTPRATSSTTSTGA</sequence>
<evidence type="ECO:0000256" key="1">
    <source>
        <dbReference type="SAM" id="MobiDB-lite"/>
    </source>
</evidence>
<accession>A0ABD5XYJ2</accession>
<dbReference type="AlphaFoldDB" id="A0ABD5XYJ2"/>
<comment type="caution">
    <text evidence="2">The sequence shown here is derived from an EMBL/GenBank/DDBJ whole genome shotgun (WGS) entry which is preliminary data.</text>
</comment>
<evidence type="ECO:0000313" key="2">
    <source>
        <dbReference type="EMBL" id="MFC7138160.1"/>
    </source>
</evidence>
<dbReference type="Proteomes" id="UP001596368">
    <property type="component" value="Unassembled WGS sequence"/>
</dbReference>
<feature type="compositionally biased region" description="Low complexity" evidence="1">
    <location>
        <begin position="118"/>
        <end position="141"/>
    </location>
</feature>
<feature type="compositionally biased region" description="Low complexity" evidence="1">
    <location>
        <begin position="152"/>
        <end position="169"/>
    </location>
</feature>
<reference evidence="2 3" key="1">
    <citation type="journal article" date="2019" name="Int. J. Syst. Evol. Microbiol.">
        <title>The Global Catalogue of Microorganisms (GCM) 10K type strain sequencing project: providing services to taxonomists for standard genome sequencing and annotation.</title>
        <authorList>
            <consortium name="The Broad Institute Genomics Platform"/>
            <consortium name="The Broad Institute Genome Sequencing Center for Infectious Disease"/>
            <person name="Wu L."/>
            <person name="Ma J."/>
        </authorList>
    </citation>
    <scope>NUCLEOTIDE SEQUENCE [LARGE SCALE GENOMIC DNA]</scope>
    <source>
        <strain evidence="2 3">DT92</strain>
    </source>
</reference>
<proteinExistence type="predicted"/>
<protein>
    <submittedName>
        <fullName evidence="2">Uncharacterized protein</fullName>
    </submittedName>
</protein>
<evidence type="ECO:0000313" key="3">
    <source>
        <dbReference type="Proteomes" id="UP001596368"/>
    </source>
</evidence>
<keyword evidence="3" id="KW-1185">Reference proteome</keyword>
<organism evidence="2 3">
    <name type="scientific">Halobaculum litoreum</name>
    <dbReference type="NCBI Taxonomy" id="3031998"/>
    <lineage>
        <taxon>Archaea</taxon>
        <taxon>Methanobacteriati</taxon>
        <taxon>Methanobacteriota</taxon>
        <taxon>Stenosarchaea group</taxon>
        <taxon>Halobacteria</taxon>
        <taxon>Halobacteriales</taxon>
        <taxon>Haloferacaceae</taxon>
        <taxon>Halobaculum</taxon>
    </lineage>
</organism>
<feature type="compositionally biased region" description="Low complexity" evidence="1">
    <location>
        <begin position="98"/>
        <end position="111"/>
    </location>
</feature>
<dbReference type="EMBL" id="JBHSZG010000008">
    <property type="protein sequence ID" value="MFC7138160.1"/>
    <property type="molecule type" value="Genomic_DNA"/>
</dbReference>